<dbReference type="GO" id="GO:0016706">
    <property type="term" value="F:2-oxoglutarate-dependent dioxygenase activity"/>
    <property type="evidence" value="ECO:0007669"/>
    <property type="project" value="TreeGrafter"/>
</dbReference>
<dbReference type="SUPFAM" id="SSF51197">
    <property type="entry name" value="Clavaminate synthase-like"/>
    <property type="match status" value="1"/>
</dbReference>
<keyword evidence="10" id="KW-1185">Reference proteome</keyword>
<dbReference type="InterPro" id="IPR003819">
    <property type="entry name" value="TauD/TfdA-like"/>
</dbReference>
<evidence type="ECO:0000256" key="5">
    <source>
        <dbReference type="ARBA" id="ARBA00023004"/>
    </source>
</evidence>
<dbReference type="EMBL" id="JAECSB010000076">
    <property type="protein sequence ID" value="MBH5145346.1"/>
    <property type="molecule type" value="Genomic_DNA"/>
</dbReference>
<feature type="domain" description="TauD/TfdA-like" evidence="6">
    <location>
        <begin position="5"/>
        <end position="271"/>
    </location>
</feature>
<dbReference type="AlphaFoldDB" id="A0A8I0ZT16"/>
<dbReference type="EMBL" id="JAECSB010000024">
    <property type="protein sequence ID" value="MBH5141978.1"/>
    <property type="molecule type" value="Genomic_DNA"/>
</dbReference>
<keyword evidence="3 9" id="KW-0223">Dioxygenase</keyword>
<name>A0A8I0ZT16_RHOER</name>
<keyword evidence="5" id="KW-0408">Iron</keyword>
<organism evidence="9 10">
    <name type="scientific">Rhodococcus erythropolis</name>
    <name type="common">Arthrobacter picolinophilus</name>
    <dbReference type="NCBI Taxonomy" id="1833"/>
    <lineage>
        <taxon>Bacteria</taxon>
        <taxon>Bacillati</taxon>
        <taxon>Actinomycetota</taxon>
        <taxon>Actinomycetes</taxon>
        <taxon>Mycobacteriales</taxon>
        <taxon>Nocardiaceae</taxon>
        <taxon>Rhodococcus</taxon>
        <taxon>Rhodococcus erythropolis group</taxon>
    </lineage>
</organism>
<evidence type="ECO:0000256" key="3">
    <source>
        <dbReference type="ARBA" id="ARBA00022964"/>
    </source>
</evidence>
<accession>A0A8I0ZT16</accession>
<dbReference type="EMBL" id="JAECSB010000077">
    <property type="protein sequence ID" value="MBH5145414.1"/>
    <property type="molecule type" value="Genomic_DNA"/>
</dbReference>
<comment type="caution">
    <text evidence="9">The sequence shown here is derived from an EMBL/GenBank/DDBJ whole genome shotgun (WGS) entry which is preliminary data.</text>
</comment>
<comment type="similarity">
    <text evidence="1">Belongs to the TfdA dioxygenase family.</text>
</comment>
<dbReference type="GO" id="GO:0046872">
    <property type="term" value="F:metal ion binding"/>
    <property type="evidence" value="ECO:0007669"/>
    <property type="project" value="UniProtKB-KW"/>
</dbReference>
<sequence length="295" mass="33185">MTFEVVPVSGSIGAEVRGVDLRTCTDEVLERVRAVLHEYQVVFLRESHLSADEHLSVAARFGTPSTFPLAKLKGATTPSMQVIADGPDSPPTAEMWHTDVTWISTPPRYALLCAEVVPTRGGDTLWASMTAAYDALSPLMQDFLAGLEVEHTTDSFVESILERGENSSQAQELADRLHAAYPRIVVHPIVRTHPETGRRILFIGGPSMHRIVGMRRDESDALLGFLKNYVTDERFQCRWRWARGDVAIWDERSTMHRSAADHFPQYRSIRRMEIDGDRPYFDPEAVVSEELSDAY</sequence>
<evidence type="ECO:0000259" key="6">
    <source>
        <dbReference type="Pfam" id="PF02668"/>
    </source>
</evidence>
<dbReference type="InterPro" id="IPR051323">
    <property type="entry name" value="AtsK-like"/>
</dbReference>
<evidence type="ECO:0000256" key="4">
    <source>
        <dbReference type="ARBA" id="ARBA00023002"/>
    </source>
</evidence>
<dbReference type="RefSeq" id="WP_197940606.1">
    <property type="nucleotide sequence ID" value="NZ_JAECSB010000024.1"/>
</dbReference>
<evidence type="ECO:0000313" key="10">
    <source>
        <dbReference type="Proteomes" id="UP000627573"/>
    </source>
</evidence>
<dbReference type="PANTHER" id="PTHR30468">
    <property type="entry name" value="ALPHA-KETOGLUTARATE-DEPENDENT SULFONATE DIOXYGENASE"/>
    <property type="match status" value="1"/>
</dbReference>
<evidence type="ECO:0000313" key="7">
    <source>
        <dbReference type="EMBL" id="MBH5141978.1"/>
    </source>
</evidence>
<evidence type="ECO:0000256" key="1">
    <source>
        <dbReference type="ARBA" id="ARBA00005896"/>
    </source>
</evidence>
<keyword evidence="2" id="KW-0479">Metal-binding</keyword>
<dbReference type="InterPro" id="IPR042098">
    <property type="entry name" value="TauD-like_sf"/>
</dbReference>
<evidence type="ECO:0000313" key="9">
    <source>
        <dbReference type="EMBL" id="MBH5145414.1"/>
    </source>
</evidence>
<dbReference type="GO" id="GO:0005737">
    <property type="term" value="C:cytoplasm"/>
    <property type="evidence" value="ECO:0007669"/>
    <property type="project" value="TreeGrafter"/>
</dbReference>
<dbReference type="PANTHER" id="PTHR30468:SF1">
    <property type="entry name" value="ALPHA-KETOGLUTARATE-DEPENDENT SULFONATE DIOXYGENASE"/>
    <property type="match status" value="1"/>
</dbReference>
<keyword evidence="4" id="KW-0560">Oxidoreductase</keyword>
<reference evidence="9 10" key="1">
    <citation type="submission" date="2020-12" db="EMBL/GenBank/DDBJ databases">
        <title>Draft genome sequence of furan degrading bacterial strain FUR100.</title>
        <authorList>
            <person name="Woiski C."/>
        </authorList>
    </citation>
    <scope>NUCLEOTIDE SEQUENCE [LARGE SCALE GENOMIC DNA]</scope>
    <source>
        <strain evidence="9 10">FUR100</strain>
    </source>
</reference>
<proteinExistence type="inferred from homology"/>
<dbReference type="Gene3D" id="3.60.130.10">
    <property type="entry name" value="Clavaminate synthase-like"/>
    <property type="match status" value="1"/>
</dbReference>
<evidence type="ECO:0000313" key="8">
    <source>
        <dbReference type="EMBL" id="MBH5145346.1"/>
    </source>
</evidence>
<dbReference type="Proteomes" id="UP000627573">
    <property type="component" value="Unassembled WGS sequence"/>
</dbReference>
<dbReference type="Pfam" id="PF02668">
    <property type="entry name" value="TauD"/>
    <property type="match status" value="1"/>
</dbReference>
<evidence type="ECO:0000256" key="2">
    <source>
        <dbReference type="ARBA" id="ARBA00022723"/>
    </source>
</evidence>
<protein>
    <submittedName>
        <fullName evidence="9">TauD/TfdA family dioxygenase</fullName>
    </submittedName>
</protein>
<gene>
    <name evidence="7" type="ORF">I3517_05055</name>
    <name evidence="8" type="ORF">I3517_22355</name>
    <name evidence="9" type="ORF">I3517_22705</name>
</gene>